<dbReference type="AlphaFoldDB" id="A0A9P3LYW9"/>
<dbReference type="Pfam" id="PF00258">
    <property type="entry name" value="Flavodoxin_1"/>
    <property type="match status" value="1"/>
</dbReference>
<dbReference type="InterPro" id="IPR001094">
    <property type="entry name" value="Flavdoxin-like"/>
</dbReference>
<comment type="cofactor">
    <cofactor evidence="2">
        <name>FAD</name>
        <dbReference type="ChEBI" id="CHEBI:57692"/>
    </cofactor>
</comment>
<evidence type="ECO:0000256" key="1">
    <source>
        <dbReference type="ARBA" id="ARBA00001917"/>
    </source>
</evidence>
<dbReference type="EC" id="1.16.1.8" evidence="11"/>
<dbReference type="FunFam" id="3.40.50.80:FF:000001">
    <property type="entry name" value="NADPH--cytochrome P450 reductase 1"/>
    <property type="match status" value="1"/>
</dbReference>
<evidence type="ECO:0000256" key="2">
    <source>
        <dbReference type="ARBA" id="ARBA00001974"/>
    </source>
</evidence>
<dbReference type="Proteomes" id="UP000827284">
    <property type="component" value="Unassembled WGS sequence"/>
</dbReference>
<keyword evidence="16" id="KW-1185">Reference proteome</keyword>
<dbReference type="InterPro" id="IPR023173">
    <property type="entry name" value="NADPH_Cyt_P450_Rdtase_alpha"/>
</dbReference>
<keyword evidence="6" id="KW-0949">S-adenosyl-L-methionine</keyword>
<dbReference type="InterPro" id="IPR017938">
    <property type="entry name" value="Riboflavin_synthase-like_b-brl"/>
</dbReference>
<feature type="domain" description="FAD-binding FR-type" evidence="14">
    <location>
        <begin position="322"/>
        <end position="572"/>
    </location>
</feature>
<keyword evidence="7" id="KW-0274">FAD</keyword>
<keyword evidence="5" id="KW-0288">FMN</keyword>
<evidence type="ECO:0000259" key="14">
    <source>
        <dbReference type="PROSITE" id="PS51384"/>
    </source>
</evidence>
<dbReference type="Gene3D" id="1.20.990.10">
    <property type="entry name" value="NADPH-cytochrome p450 Reductase, Chain A, domain 3"/>
    <property type="match status" value="1"/>
</dbReference>
<evidence type="ECO:0000256" key="8">
    <source>
        <dbReference type="ARBA" id="ARBA00022857"/>
    </source>
</evidence>
<keyword evidence="8" id="KW-0521">NADP</keyword>
<evidence type="ECO:0000256" key="11">
    <source>
        <dbReference type="ARBA" id="ARBA00039088"/>
    </source>
</evidence>
<evidence type="ECO:0000313" key="15">
    <source>
        <dbReference type="EMBL" id="GJJ75639.1"/>
    </source>
</evidence>
<dbReference type="OrthoDB" id="1856718at2759"/>
<evidence type="ECO:0000256" key="7">
    <source>
        <dbReference type="ARBA" id="ARBA00022827"/>
    </source>
</evidence>
<evidence type="ECO:0000256" key="9">
    <source>
        <dbReference type="ARBA" id="ARBA00023002"/>
    </source>
</evidence>
<comment type="cofactor">
    <cofactor evidence="1">
        <name>FMN</name>
        <dbReference type="ChEBI" id="CHEBI:58210"/>
    </cofactor>
</comment>
<dbReference type="InterPro" id="IPR017927">
    <property type="entry name" value="FAD-bd_FR_type"/>
</dbReference>
<dbReference type="PRINTS" id="PR00371">
    <property type="entry name" value="FPNCR"/>
</dbReference>
<keyword evidence="10" id="KW-0486">Methionine biosynthesis</keyword>
<evidence type="ECO:0000256" key="3">
    <source>
        <dbReference type="ARBA" id="ARBA00022605"/>
    </source>
</evidence>
<dbReference type="SUPFAM" id="SSF63380">
    <property type="entry name" value="Riboflavin synthase domain-like"/>
    <property type="match status" value="1"/>
</dbReference>
<evidence type="ECO:0000256" key="10">
    <source>
        <dbReference type="ARBA" id="ARBA00023167"/>
    </source>
</evidence>
<dbReference type="Gene3D" id="2.40.30.10">
    <property type="entry name" value="Translation factors"/>
    <property type="match status" value="1"/>
</dbReference>
<sequence length="747" mass="83080">MVPEKDLIPQADHLTVFFASQTGNAESISRNLHEQAMERGFKSAHYMLNDHAKVDWEKEKCLVFVVSTTGDGDPPDNSTKFWRHLRKLKGVGLTKAKYAILGLGDTNYDNFCQTAKRLDTRLQELGATSFYPRGLADDATGLEETVDPWIKNLWPALAHQVICAPMIHDLPQPHLSAEEEKVVKELIHQHDLEPHVSPAVSASPKKVNATDSMVKGGFVPLAAATTTTATTRPPALGSSSISNLSKGMETLAVKEKEVIPVVPATGYKVEVDFSSMANHANLTALPRVPNANLKITDVTADNTTATKSATAGSIPSFIQTPTPLLSAKINNVQCLTPEDALKRTLSVEFGFEDDVDYAPGDAFGIWAPNDEATVLGVLAALGVKEEEYQKQVKLEGEGIPSHLQPVQSATLLDIFRYSVDLTTTPKKANIRLYGDHATDLVEKQKLMFMASKQGAEVFNAFRAQGPSFLDILKTFPSIKLPVSRVIETLPPMQPRYYSITSSPMAKNGHRRWACAFNVVEYELPEGVKRRGVCTPWLDELVGKVPFGASVANPTKTRVPMFLKPNETRFNLPTDTLKPVIMIGPGTGVAPFMGFLEHRSEQRRIKKRLVNIGTGPRQHLDDHFGDMWLFFGCRHRERDWLFRKEMETYKQEGVLTELQLAVSREENVPNSGKYVQDLIKKEGARLWKLLDKKQALIYVCGDAKGMAKSVHDELVNVLVEHGGFEKMAAMMELNKWAQEKRYLRDLWA</sequence>
<evidence type="ECO:0000256" key="4">
    <source>
        <dbReference type="ARBA" id="ARBA00022630"/>
    </source>
</evidence>
<gene>
    <name evidence="15" type="ORF">EMPS_07997</name>
</gene>
<comment type="caution">
    <text evidence="15">The sequence shown here is derived from an EMBL/GenBank/DDBJ whole genome shotgun (WGS) entry which is preliminary data.</text>
</comment>
<reference evidence="15" key="1">
    <citation type="submission" date="2021-11" db="EMBL/GenBank/DDBJ databases">
        <authorList>
            <person name="Herlambang A."/>
            <person name="Guo Y."/>
            <person name="Takashima Y."/>
            <person name="Nishizawa T."/>
        </authorList>
    </citation>
    <scope>NUCLEOTIDE SEQUENCE</scope>
    <source>
        <strain evidence="15">E1425</strain>
    </source>
</reference>
<dbReference type="GO" id="GO:0050660">
    <property type="term" value="F:flavin adenine dinucleotide binding"/>
    <property type="evidence" value="ECO:0007669"/>
    <property type="project" value="TreeGrafter"/>
</dbReference>
<dbReference type="GO" id="GO:0005829">
    <property type="term" value="C:cytosol"/>
    <property type="evidence" value="ECO:0007669"/>
    <property type="project" value="TreeGrafter"/>
</dbReference>
<organism evidence="15 16">
    <name type="scientific">Entomortierella parvispora</name>
    <dbReference type="NCBI Taxonomy" id="205924"/>
    <lineage>
        <taxon>Eukaryota</taxon>
        <taxon>Fungi</taxon>
        <taxon>Fungi incertae sedis</taxon>
        <taxon>Mucoromycota</taxon>
        <taxon>Mortierellomycotina</taxon>
        <taxon>Mortierellomycetes</taxon>
        <taxon>Mortierellales</taxon>
        <taxon>Mortierellaceae</taxon>
        <taxon>Entomortierella</taxon>
    </lineage>
</organism>
<dbReference type="Pfam" id="PF00667">
    <property type="entry name" value="FAD_binding_1"/>
    <property type="match status" value="1"/>
</dbReference>
<dbReference type="InterPro" id="IPR001433">
    <property type="entry name" value="OxRdtase_FAD/NAD-bd"/>
</dbReference>
<keyword evidence="3" id="KW-0028">Amino-acid biosynthesis</keyword>
<evidence type="ECO:0000256" key="5">
    <source>
        <dbReference type="ARBA" id="ARBA00022643"/>
    </source>
</evidence>
<name>A0A9P3LYW9_9FUNG</name>
<dbReference type="GO" id="GO:0010181">
    <property type="term" value="F:FMN binding"/>
    <property type="evidence" value="ECO:0007669"/>
    <property type="project" value="InterPro"/>
</dbReference>
<dbReference type="PROSITE" id="PS50902">
    <property type="entry name" value="FLAVODOXIN_LIKE"/>
    <property type="match status" value="1"/>
</dbReference>
<dbReference type="PROSITE" id="PS51384">
    <property type="entry name" value="FAD_FR"/>
    <property type="match status" value="1"/>
</dbReference>
<evidence type="ECO:0000256" key="12">
    <source>
        <dbReference type="ARBA" id="ARBA00040659"/>
    </source>
</evidence>
<feature type="domain" description="Flavodoxin-like" evidence="13">
    <location>
        <begin position="14"/>
        <end position="154"/>
    </location>
</feature>
<dbReference type="Gene3D" id="3.40.50.360">
    <property type="match status" value="1"/>
</dbReference>
<dbReference type="SUPFAM" id="SSF52218">
    <property type="entry name" value="Flavoproteins"/>
    <property type="match status" value="1"/>
</dbReference>
<dbReference type="InterPro" id="IPR003097">
    <property type="entry name" value="CysJ-like_FAD-binding"/>
</dbReference>
<evidence type="ECO:0000256" key="6">
    <source>
        <dbReference type="ARBA" id="ARBA00022691"/>
    </source>
</evidence>
<dbReference type="SUPFAM" id="SSF52343">
    <property type="entry name" value="Ferredoxin reductase-like, C-terminal NADP-linked domain"/>
    <property type="match status" value="1"/>
</dbReference>
<dbReference type="InterPro" id="IPR008254">
    <property type="entry name" value="Flavodoxin/NO_synth"/>
</dbReference>
<dbReference type="PANTHER" id="PTHR19384:SF84">
    <property type="entry name" value="METHIONINE SYNTHASE REDUCTASE"/>
    <property type="match status" value="1"/>
</dbReference>
<dbReference type="FunFam" id="3.40.50.360:FF:000059">
    <property type="entry name" value="5-methyltetrahydrofolate-homocysteine methyltransferase reductase"/>
    <property type="match status" value="1"/>
</dbReference>
<reference evidence="15" key="2">
    <citation type="journal article" date="2022" name="Microbiol. Resour. Announc.">
        <title>Whole-Genome Sequence of Entomortierella parvispora E1425, a Mucoromycotan Fungus Associated with Burkholderiaceae-Related Endosymbiotic Bacteria.</title>
        <authorList>
            <person name="Herlambang A."/>
            <person name="Guo Y."/>
            <person name="Takashima Y."/>
            <person name="Narisawa K."/>
            <person name="Ohta H."/>
            <person name="Nishizawa T."/>
        </authorList>
    </citation>
    <scope>NUCLEOTIDE SEQUENCE</scope>
    <source>
        <strain evidence="15">E1425</strain>
    </source>
</reference>
<evidence type="ECO:0000259" key="13">
    <source>
        <dbReference type="PROSITE" id="PS50902"/>
    </source>
</evidence>
<keyword evidence="9" id="KW-0560">Oxidoreductase</keyword>
<dbReference type="GO" id="GO:0030586">
    <property type="term" value="F:[methionine synthase] reductase (NADPH) activity"/>
    <property type="evidence" value="ECO:0007669"/>
    <property type="project" value="UniProtKB-EC"/>
</dbReference>
<accession>A0A9P3LYW9</accession>
<dbReference type="InterPro" id="IPR001709">
    <property type="entry name" value="Flavoprot_Pyr_Nucl_cyt_Rdtase"/>
</dbReference>
<evidence type="ECO:0000313" key="16">
    <source>
        <dbReference type="Proteomes" id="UP000827284"/>
    </source>
</evidence>
<dbReference type="InterPro" id="IPR029039">
    <property type="entry name" value="Flavoprotein-like_sf"/>
</dbReference>
<dbReference type="GO" id="GO:0009086">
    <property type="term" value="P:methionine biosynthetic process"/>
    <property type="evidence" value="ECO:0007669"/>
    <property type="project" value="UniProtKB-KW"/>
</dbReference>
<dbReference type="Pfam" id="PF00175">
    <property type="entry name" value="NAD_binding_1"/>
    <property type="match status" value="1"/>
</dbReference>
<protein>
    <recommendedName>
        <fullName evidence="12">Methionine synthase reductase</fullName>
        <ecNumber evidence="11">1.16.1.8</ecNumber>
    </recommendedName>
</protein>
<dbReference type="EMBL" id="BQFW01000011">
    <property type="protein sequence ID" value="GJJ75639.1"/>
    <property type="molecule type" value="Genomic_DNA"/>
</dbReference>
<dbReference type="PRINTS" id="PR00369">
    <property type="entry name" value="FLAVODOXIN"/>
</dbReference>
<dbReference type="PANTHER" id="PTHR19384">
    <property type="entry name" value="NITRIC OXIDE SYNTHASE-RELATED"/>
    <property type="match status" value="1"/>
</dbReference>
<dbReference type="Gene3D" id="3.40.50.80">
    <property type="entry name" value="Nucleotide-binding domain of ferredoxin-NADP reductase (FNR) module"/>
    <property type="match status" value="1"/>
</dbReference>
<dbReference type="InterPro" id="IPR039261">
    <property type="entry name" value="FNR_nucleotide-bd"/>
</dbReference>
<proteinExistence type="predicted"/>
<keyword evidence="4" id="KW-0285">Flavoprotein</keyword>
<dbReference type="GO" id="GO:0050667">
    <property type="term" value="P:homocysteine metabolic process"/>
    <property type="evidence" value="ECO:0007669"/>
    <property type="project" value="TreeGrafter"/>
</dbReference>